<dbReference type="EMBL" id="JAERRB010000006">
    <property type="protein sequence ID" value="MBL0743304.1"/>
    <property type="molecule type" value="Genomic_DNA"/>
</dbReference>
<sequence>MRIWLLASIVALVITACGDNTREYEQYTDFNERQWVVGEKPRFEFEIVNVQQKYNLYGNIRNTVSYPYARLFYTYSLQDSTGKEIEKNLMSEFLFDSKSGKPFGKSGLGDLYDHRFIMLKDFQFKNPGKYAVTFEQFMRMDTLQGISAVGLRVEKAEAQ</sequence>
<dbReference type="RefSeq" id="WP_202012527.1">
    <property type="nucleotide sequence ID" value="NZ_JAERRB010000006.1"/>
</dbReference>
<dbReference type="Pfam" id="PF14109">
    <property type="entry name" value="GldH_lipo"/>
    <property type="match status" value="1"/>
</dbReference>
<accession>A0ABS1KV67</accession>
<evidence type="ECO:0000313" key="2">
    <source>
        <dbReference type="Proteomes" id="UP000613030"/>
    </source>
</evidence>
<name>A0ABS1KV67_9BACT</name>
<keyword evidence="2" id="KW-1185">Reference proteome</keyword>
<evidence type="ECO:0000313" key="1">
    <source>
        <dbReference type="EMBL" id="MBL0743304.1"/>
    </source>
</evidence>
<reference evidence="1 2" key="1">
    <citation type="submission" date="2021-01" db="EMBL/GenBank/DDBJ databases">
        <title>Chryseolinea sp. Jin1 Genome sequencing and assembly.</title>
        <authorList>
            <person name="Kim I."/>
        </authorList>
    </citation>
    <scope>NUCLEOTIDE SEQUENCE [LARGE SCALE GENOMIC DNA]</scope>
    <source>
        <strain evidence="1 2">Jin1</strain>
    </source>
</reference>
<dbReference type="NCBIfam" id="TIGR03511">
    <property type="entry name" value="GldH_lipo"/>
    <property type="match status" value="1"/>
</dbReference>
<comment type="caution">
    <text evidence="1">The sequence shown here is derived from an EMBL/GenBank/DDBJ whole genome shotgun (WGS) entry which is preliminary data.</text>
</comment>
<dbReference type="InterPro" id="IPR020018">
    <property type="entry name" value="Motility-assoc_lipoprot_GldH"/>
</dbReference>
<organism evidence="1 2">
    <name type="scientific">Chryseolinea lacunae</name>
    <dbReference type="NCBI Taxonomy" id="2801331"/>
    <lineage>
        <taxon>Bacteria</taxon>
        <taxon>Pseudomonadati</taxon>
        <taxon>Bacteroidota</taxon>
        <taxon>Cytophagia</taxon>
        <taxon>Cytophagales</taxon>
        <taxon>Fulvivirgaceae</taxon>
        <taxon>Chryseolinea</taxon>
    </lineage>
</organism>
<dbReference type="Proteomes" id="UP000613030">
    <property type="component" value="Unassembled WGS sequence"/>
</dbReference>
<keyword evidence="1" id="KW-0449">Lipoprotein</keyword>
<proteinExistence type="predicted"/>
<dbReference type="PROSITE" id="PS51257">
    <property type="entry name" value="PROKAR_LIPOPROTEIN"/>
    <property type="match status" value="1"/>
</dbReference>
<protein>
    <submittedName>
        <fullName evidence="1">Gliding motility lipoprotein GldH</fullName>
    </submittedName>
</protein>
<gene>
    <name evidence="1" type="ORF">JI741_18875</name>
</gene>